<dbReference type="GO" id="GO:0005524">
    <property type="term" value="F:ATP binding"/>
    <property type="evidence" value="ECO:0007669"/>
    <property type="project" value="UniProtKB-UniRule"/>
</dbReference>
<evidence type="ECO:0000256" key="4">
    <source>
        <dbReference type="ARBA" id="ARBA00023125"/>
    </source>
</evidence>
<evidence type="ECO:0000256" key="5">
    <source>
        <dbReference type="PROSITE-ProRule" id="PRU00289"/>
    </source>
</evidence>
<dbReference type="InterPro" id="IPR041027">
    <property type="entry name" value="FtsK_alpha"/>
</dbReference>
<dbReference type="Gene3D" id="3.30.980.40">
    <property type="match status" value="1"/>
</dbReference>
<proteinExistence type="inferred from homology"/>
<feature type="binding site" evidence="5">
    <location>
        <begin position="196"/>
        <end position="203"/>
    </location>
    <ligand>
        <name>ATP</name>
        <dbReference type="ChEBI" id="CHEBI:30616"/>
    </ligand>
</feature>
<comment type="similarity">
    <text evidence="1">Belongs to the FtsK/SpoIIIE/SftA family.</text>
</comment>
<accession>A0AAW4U6Y0</accession>
<evidence type="ECO:0000259" key="6">
    <source>
        <dbReference type="PROSITE" id="PS50901"/>
    </source>
</evidence>
<dbReference type="PANTHER" id="PTHR22683">
    <property type="entry name" value="SPORULATION PROTEIN RELATED"/>
    <property type="match status" value="1"/>
</dbReference>
<dbReference type="InterPro" id="IPR050206">
    <property type="entry name" value="FtsK/SpoIIIE/SftA"/>
</dbReference>
<comment type="caution">
    <text evidence="7">The sequence shown here is derived from an EMBL/GenBank/DDBJ whole genome shotgun (WGS) entry which is preliminary data.</text>
</comment>
<dbReference type="PROSITE" id="PS50901">
    <property type="entry name" value="FTSK"/>
    <property type="match status" value="1"/>
</dbReference>
<dbReference type="SUPFAM" id="SSF52540">
    <property type="entry name" value="P-loop containing nucleoside triphosphate hydrolases"/>
    <property type="match status" value="1"/>
</dbReference>
<dbReference type="GO" id="GO:0016020">
    <property type="term" value="C:membrane"/>
    <property type="evidence" value="ECO:0007669"/>
    <property type="project" value="UniProtKB-SubCell"/>
</dbReference>
<dbReference type="GO" id="GO:0003677">
    <property type="term" value="F:DNA binding"/>
    <property type="evidence" value="ECO:0007669"/>
    <property type="project" value="UniProtKB-KW"/>
</dbReference>
<protein>
    <recommendedName>
        <fullName evidence="6">FtsK domain-containing protein</fullName>
    </recommendedName>
</protein>
<reference evidence="7" key="1">
    <citation type="submission" date="2021-10" db="EMBL/GenBank/DDBJ databases">
        <title>Collection of gut derived symbiotic bacterial strains cultured from healthy donors.</title>
        <authorList>
            <person name="Lin H."/>
            <person name="Littmann E."/>
            <person name="Kohout C."/>
            <person name="Pamer E.G."/>
        </authorList>
    </citation>
    <scope>NUCLEOTIDE SEQUENCE</scope>
    <source>
        <strain evidence="7">DFI.9.42</strain>
    </source>
</reference>
<dbReference type="InterPro" id="IPR002543">
    <property type="entry name" value="FtsK_dom"/>
</dbReference>
<dbReference type="RefSeq" id="WP_306780586.1">
    <property type="nucleotide sequence ID" value="NZ_JAJCJK010000004.1"/>
</dbReference>
<evidence type="ECO:0000313" key="8">
    <source>
        <dbReference type="Proteomes" id="UP001197684"/>
    </source>
</evidence>
<dbReference type="EMBL" id="JAJCJK010000004">
    <property type="protein sequence ID" value="MCB6937525.1"/>
    <property type="molecule type" value="Genomic_DNA"/>
</dbReference>
<dbReference type="Proteomes" id="UP001197684">
    <property type="component" value="Unassembled WGS sequence"/>
</dbReference>
<evidence type="ECO:0000256" key="1">
    <source>
        <dbReference type="ARBA" id="ARBA00006474"/>
    </source>
</evidence>
<evidence type="ECO:0000313" key="7">
    <source>
        <dbReference type="EMBL" id="MCB6937525.1"/>
    </source>
</evidence>
<keyword evidence="2 5" id="KW-0547">Nucleotide-binding</keyword>
<sequence>MRKKSVFINCMETLTANRKHSEARTLLNAGLKESAERQTAATAPAYELTKPYIFPAVDGNMTYHTSWGSHGVKNEAETILSVLNSFRLRSTLAKINQGPRLTQYVIEPAPGTQVQTILRREKEFQAALHCNASLRFDNGYVYIEVPTGTETVFLGDMLIDNEFQSSDGFTMAIGMAVDGSKHYIDIAKACHILISGMTGSGKSIVLHNLILSLLMKKNPAQMHLYIIDPKATEFEYYKNLAACTVVSEVNGAVELLKNLCIEMDRRYSILASTGCRDIDSYNTKFADAPMRRDIVFIDELSDLMSMGGKSVEGHIVRIAQKARACGIHLVIATQYPVAKVVTGLIKANMPTKICLRVGTVTNSMVALDMAGGEKLMGHGDMLFLPNGSLSPVRLQGGFVSETAINNVVAGLMKNQ</sequence>
<dbReference type="Gene3D" id="3.40.50.300">
    <property type="entry name" value="P-loop containing nucleotide triphosphate hydrolases"/>
    <property type="match status" value="1"/>
</dbReference>
<evidence type="ECO:0000256" key="3">
    <source>
        <dbReference type="ARBA" id="ARBA00022840"/>
    </source>
</evidence>
<keyword evidence="4" id="KW-0238">DNA-binding</keyword>
<dbReference type="Pfam" id="PF01580">
    <property type="entry name" value="FtsK_SpoIIIE"/>
    <property type="match status" value="1"/>
</dbReference>
<dbReference type="Pfam" id="PF17854">
    <property type="entry name" value="FtsK_alpha"/>
    <property type="match status" value="1"/>
</dbReference>
<gene>
    <name evidence="7" type="ORF">LIZ56_03740</name>
</gene>
<evidence type="ECO:0000256" key="2">
    <source>
        <dbReference type="ARBA" id="ARBA00022741"/>
    </source>
</evidence>
<dbReference type="PANTHER" id="PTHR22683:SF41">
    <property type="entry name" value="DNA TRANSLOCASE FTSK"/>
    <property type="match status" value="1"/>
</dbReference>
<dbReference type="InterPro" id="IPR027417">
    <property type="entry name" value="P-loop_NTPase"/>
</dbReference>
<name>A0AAW4U6Y0_9FIRM</name>
<keyword evidence="3 5" id="KW-0067">ATP-binding</keyword>
<feature type="domain" description="FtsK" evidence="6">
    <location>
        <begin position="179"/>
        <end position="364"/>
    </location>
</feature>
<dbReference type="CDD" id="cd01127">
    <property type="entry name" value="TrwB_TraG_TraD_VirD4"/>
    <property type="match status" value="1"/>
</dbReference>
<organism evidence="7 8">
    <name type="scientific">Agathobacter rectalis</name>
    <dbReference type="NCBI Taxonomy" id="39491"/>
    <lineage>
        <taxon>Bacteria</taxon>
        <taxon>Bacillati</taxon>
        <taxon>Bacillota</taxon>
        <taxon>Clostridia</taxon>
        <taxon>Lachnospirales</taxon>
        <taxon>Lachnospiraceae</taxon>
        <taxon>Agathobacter</taxon>
    </lineage>
</organism>
<dbReference type="AlphaFoldDB" id="A0AAW4U6Y0"/>